<keyword evidence="2" id="KW-1185">Reference proteome</keyword>
<evidence type="ECO:0000313" key="2">
    <source>
        <dbReference type="Proteomes" id="UP000320239"/>
    </source>
</evidence>
<dbReference type="EMBL" id="VIWY01000001">
    <property type="protein sequence ID" value="TWG25090.1"/>
    <property type="molecule type" value="Genomic_DNA"/>
</dbReference>
<reference evidence="1 2" key="1">
    <citation type="submission" date="2019-06" db="EMBL/GenBank/DDBJ databases">
        <title>Sequencing the genomes of 1000 actinobacteria strains.</title>
        <authorList>
            <person name="Klenk H.-P."/>
        </authorList>
    </citation>
    <scope>NUCLEOTIDE SEQUENCE [LARGE SCALE GENOMIC DNA]</scope>
    <source>
        <strain evidence="1 2">DSM 43866</strain>
    </source>
</reference>
<organism evidence="1 2">
    <name type="scientific">Actinoplanes teichomyceticus</name>
    <dbReference type="NCBI Taxonomy" id="1867"/>
    <lineage>
        <taxon>Bacteria</taxon>
        <taxon>Bacillati</taxon>
        <taxon>Actinomycetota</taxon>
        <taxon>Actinomycetes</taxon>
        <taxon>Micromonosporales</taxon>
        <taxon>Micromonosporaceae</taxon>
        <taxon>Actinoplanes</taxon>
    </lineage>
</organism>
<sequence>MGVLIAFAVRLLSRPLSGDPVMAELAQSLPGSWHTWLDHEERLLPDRPARR</sequence>
<evidence type="ECO:0000313" key="1">
    <source>
        <dbReference type="EMBL" id="TWG25090.1"/>
    </source>
</evidence>
<protein>
    <submittedName>
        <fullName evidence="1">Uncharacterized protein</fullName>
    </submittedName>
</protein>
<accession>A0A561WMJ1</accession>
<comment type="caution">
    <text evidence="1">The sequence shown here is derived from an EMBL/GenBank/DDBJ whole genome shotgun (WGS) entry which is preliminary data.</text>
</comment>
<name>A0A561WMJ1_ACTTI</name>
<dbReference type="Proteomes" id="UP000320239">
    <property type="component" value="Unassembled WGS sequence"/>
</dbReference>
<dbReference type="AlphaFoldDB" id="A0A561WMJ1"/>
<proteinExistence type="predicted"/>
<gene>
    <name evidence="1" type="ORF">FHX34_10153</name>
</gene>